<evidence type="ECO:0000313" key="12">
    <source>
        <dbReference type="EMBL" id="VGO15157.1"/>
    </source>
</evidence>
<dbReference type="InterPro" id="IPR045584">
    <property type="entry name" value="Pilin-like"/>
</dbReference>
<evidence type="ECO:0000259" key="11">
    <source>
        <dbReference type="Pfam" id="PF08334"/>
    </source>
</evidence>
<evidence type="ECO:0000256" key="8">
    <source>
        <dbReference type="ARBA" id="ARBA00022989"/>
    </source>
</evidence>
<gene>
    <name evidence="12" type="primary">epsG_1</name>
    <name evidence="12" type="ORF">PDESU_03739</name>
</gene>
<evidence type="ECO:0000256" key="9">
    <source>
        <dbReference type="ARBA" id="ARBA00023136"/>
    </source>
</evidence>
<comment type="subcellular location">
    <subcellularLocation>
        <location evidence="1">Cell inner membrane</location>
        <topology evidence="1">Single-pass membrane protein</topology>
    </subcellularLocation>
</comment>
<dbReference type="SUPFAM" id="SSF54523">
    <property type="entry name" value="Pili subunits"/>
    <property type="match status" value="1"/>
</dbReference>
<dbReference type="AlphaFoldDB" id="A0A6C2U5S3"/>
<keyword evidence="7 10" id="KW-0812">Transmembrane</keyword>
<keyword evidence="13" id="KW-1185">Reference proteome</keyword>
<dbReference type="InterPro" id="IPR010054">
    <property type="entry name" value="Type2_sec_GspG"/>
</dbReference>
<evidence type="ECO:0000256" key="6">
    <source>
        <dbReference type="ARBA" id="ARBA00022519"/>
    </source>
</evidence>
<keyword evidence="8 10" id="KW-1133">Transmembrane helix</keyword>
<evidence type="ECO:0000256" key="5">
    <source>
        <dbReference type="ARBA" id="ARBA00022481"/>
    </source>
</evidence>
<evidence type="ECO:0000256" key="2">
    <source>
        <dbReference type="ARBA" id="ARBA00009984"/>
    </source>
</evidence>
<dbReference type="InterPro" id="IPR000983">
    <property type="entry name" value="Bac_GSPG_pilin"/>
</dbReference>
<dbReference type="Gene3D" id="3.30.700.10">
    <property type="entry name" value="Glycoprotein, Type 4 Pilin"/>
    <property type="match status" value="1"/>
</dbReference>
<dbReference type="PANTHER" id="PTHR30093:SF44">
    <property type="entry name" value="TYPE II SECRETION SYSTEM CORE PROTEIN G"/>
    <property type="match status" value="1"/>
</dbReference>
<dbReference type="RefSeq" id="WP_136080752.1">
    <property type="nucleotide sequence ID" value="NZ_CAAHFG010000002.1"/>
</dbReference>
<evidence type="ECO:0000256" key="3">
    <source>
        <dbReference type="ARBA" id="ARBA00020042"/>
    </source>
</evidence>
<dbReference type="EMBL" id="CAAHFG010000002">
    <property type="protein sequence ID" value="VGO15157.1"/>
    <property type="molecule type" value="Genomic_DNA"/>
</dbReference>
<keyword evidence="4" id="KW-1003">Cell membrane</keyword>
<keyword evidence="5" id="KW-0488">Methylation</keyword>
<dbReference type="GO" id="GO:0015628">
    <property type="term" value="P:protein secretion by the type II secretion system"/>
    <property type="evidence" value="ECO:0007669"/>
    <property type="project" value="InterPro"/>
</dbReference>
<organism evidence="12 13">
    <name type="scientific">Pontiella desulfatans</name>
    <dbReference type="NCBI Taxonomy" id="2750659"/>
    <lineage>
        <taxon>Bacteria</taxon>
        <taxon>Pseudomonadati</taxon>
        <taxon>Kiritimatiellota</taxon>
        <taxon>Kiritimatiellia</taxon>
        <taxon>Kiritimatiellales</taxon>
        <taxon>Pontiellaceae</taxon>
        <taxon>Pontiella</taxon>
    </lineage>
</organism>
<name>A0A6C2U5S3_PONDE</name>
<feature type="domain" description="Type II secretion system protein GspG C-terminal" evidence="11">
    <location>
        <begin position="38"/>
        <end position="143"/>
    </location>
</feature>
<dbReference type="PRINTS" id="PR00813">
    <property type="entry name" value="BCTERIALGSPG"/>
</dbReference>
<sequence>MNEKKRKKSKSGFTLVELLVVIVILMVIGTISMQTFRKEPDKARVQAARTSFSQLETALERYKLDVGTYPTEEAGLNALVSAPEENDGAWGGPYMRKAKDIRDPWGNDYLLKVPASDGTDYEIVCLGADGAEGGEGFMADLSSIDE</sequence>
<dbReference type="PROSITE" id="PS00409">
    <property type="entry name" value="PROKAR_NTER_METHYL"/>
    <property type="match status" value="1"/>
</dbReference>
<comment type="similarity">
    <text evidence="2">Belongs to the GSP G family.</text>
</comment>
<dbReference type="Pfam" id="PF07963">
    <property type="entry name" value="N_methyl"/>
    <property type="match status" value="1"/>
</dbReference>
<evidence type="ECO:0000256" key="7">
    <source>
        <dbReference type="ARBA" id="ARBA00022692"/>
    </source>
</evidence>
<reference evidence="12 13" key="1">
    <citation type="submission" date="2019-04" db="EMBL/GenBank/DDBJ databases">
        <authorList>
            <person name="Van Vliet M D."/>
        </authorList>
    </citation>
    <scope>NUCLEOTIDE SEQUENCE [LARGE SCALE GENOMIC DNA]</scope>
    <source>
        <strain evidence="12 13">F1</strain>
    </source>
</reference>
<dbReference type="NCBIfam" id="TIGR02532">
    <property type="entry name" value="IV_pilin_GFxxxE"/>
    <property type="match status" value="1"/>
</dbReference>
<dbReference type="Proteomes" id="UP000366872">
    <property type="component" value="Unassembled WGS sequence"/>
</dbReference>
<dbReference type="InterPro" id="IPR013545">
    <property type="entry name" value="T2SS_protein-GspG_C"/>
</dbReference>
<feature type="transmembrane region" description="Helical" evidence="10">
    <location>
        <begin position="12"/>
        <end position="33"/>
    </location>
</feature>
<accession>A0A6C2U5S3</accession>
<dbReference type="NCBIfam" id="TIGR01710">
    <property type="entry name" value="typeII_sec_gspG"/>
    <property type="match status" value="1"/>
</dbReference>
<dbReference type="Pfam" id="PF08334">
    <property type="entry name" value="T2SSG"/>
    <property type="match status" value="1"/>
</dbReference>
<proteinExistence type="inferred from homology"/>
<evidence type="ECO:0000256" key="4">
    <source>
        <dbReference type="ARBA" id="ARBA00022475"/>
    </source>
</evidence>
<keyword evidence="6" id="KW-0997">Cell inner membrane</keyword>
<protein>
    <recommendedName>
        <fullName evidence="3">Type II secretion system core protein G</fullName>
    </recommendedName>
</protein>
<evidence type="ECO:0000256" key="1">
    <source>
        <dbReference type="ARBA" id="ARBA00004377"/>
    </source>
</evidence>
<evidence type="ECO:0000313" key="13">
    <source>
        <dbReference type="Proteomes" id="UP000366872"/>
    </source>
</evidence>
<evidence type="ECO:0000256" key="10">
    <source>
        <dbReference type="SAM" id="Phobius"/>
    </source>
</evidence>
<dbReference type="PANTHER" id="PTHR30093">
    <property type="entry name" value="GENERAL SECRETION PATHWAY PROTEIN G"/>
    <property type="match status" value="1"/>
</dbReference>
<dbReference type="InterPro" id="IPR012902">
    <property type="entry name" value="N_methyl_site"/>
</dbReference>
<dbReference type="GO" id="GO:0005886">
    <property type="term" value="C:plasma membrane"/>
    <property type="evidence" value="ECO:0007669"/>
    <property type="project" value="UniProtKB-SubCell"/>
</dbReference>
<keyword evidence="9 10" id="KW-0472">Membrane</keyword>
<dbReference type="GO" id="GO:0015627">
    <property type="term" value="C:type II protein secretion system complex"/>
    <property type="evidence" value="ECO:0007669"/>
    <property type="project" value="InterPro"/>
</dbReference>